<sequence>MTVAATVAGISVEVGEVDAREAVLRASPQVSALPRPHTSEGRQLRRWLTQLLVAEKLVAREADRLGATVTDATPGVDELLPDSTARLEIGSIAAAVLADPIARAVFAQVTGDVAVADDSVADFYARNPRRFPRFTANSGWQVACEPDLAAVRPLIAAHLLGAARRRRFRMWLDQRRADLVWLAPGYEHPGDPRQPDNTHKH</sequence>
<dbReference type="RefSeq" id="WP_266000916.1">
    <property type="nucleotide sequence ID" value="NZ_JAPJDN010000055.1"/>
</dbReference>
<keyword evidence="2" id="KW-1185">Reference proteome</keyword>
<protein>
    <submittedName>
        <fullName evidence="1">Malonyl CoA-ACP transacylase</fullName>
    </submittedName>
</protein>
<accession>A0ABT3SND1</accession>
<dbReference type="EMBL" id="JAPJDO010000055">
    <property type="protein sequence ID" value="MCX2941042.1"/>
    <property type="molecule type" value="Genomic_DNA"/>
</dbReference>
<proteinExistence type="predicted"/>
<name>A0ABT3SND1_9MYCO</name>
<gene>
    <name evidence="1" type="ORF">ORI27_30575</name>
</gene>
<organism evidence="1 2">
    <name type="scientific">Mycobacterium pinniadriaticum</name>
    <dbReference type="NCBI Taxonomy" id="2994102"/>
    <lineage>
        <taxon>Bacteria</taxon>
        <taxon>Bacillati</taxon>
        <taxon>Actinomycetota</taxon>
        <taxon>Actinomycetes</taxon>
        <taxon>Mycobacteriales</taxon>
        <taxon>Mycobacteriaceae</taxon>
        <taxon>Mycobacterium</taxon>
    </lineage>
</organism>
<dbReference type="InterPro" id="IPR055582">
    <property type="entry name" value="DUF7158"/>
</dbReference>
<dbReference type="Proteomes" id="UP001300745">
    <property type="component" value="Unassembled WGS sequence"/>
</dbReference>
<comment type="caution">
    <text evidence="1">The sequence shown here is derived from an EMBL/GenBank/DDBJ whole genome shotgun (WGS) entry which is preliminary data.</text>
</comment>
<dbReference type="Pfam" id="PF23716">
    <property type="entry name" value="DUF7158"/>
    <property type="match status" value="1"/>
</dbReference>
<evidence type="ECO:0000313" key="2">
    <source>
        <dbReference type="Proteomes" id="UP001300745"/>
    </source>
</evidence>
<dbReference type="SUPFAM" id="SSF109998">
    <property type="entry name" value="Triger factor/SurA peptide-binding domain-like"/>
    <property type="match status" value="1"/>
</dbReference>
<reference evidence="1 2" key="1">
    <citation type="submission" date="2022-11" db="EMBL/GenBank/DDBJ databases">
        <title>Mycobacterium sp. nov.</title>
        <authorList>
            <person name="Papic B."/>
            <person name="Spicic S."/>
            <person name="Duvnjak S."/>
        </authorList>
    </citation>
    <scope>NUCLEOTIDE SEQUENCE [LARGE SCALE GENOMIC DNA]</scope>
    <source>
        <strain evidence="1 2">CVI_P4</strain>
    </source>
</reference>
<evidence type="ECO:0000313" key="1">
    <source>
        <dbReference type="EMBL" id="MCX2941042.1"/>
    </source>
</evidence>
<dbReference type="InterPro" id="IPR027304">
    <property type="entry name" value="Trigger_fact/SurA_dom_sf"/>
</dbReference>